<dbReference type="PANTHER" id="PTHR13513:SF9">
    <property type="entry name" value="E3 UBIQUITIN-PROTEIN LIGASE UBR7-RELATED"/>
    <property type="match status" value="1"/>
</dbReference>
<dbReference type="EMBL" id="JANAVB010017998">
    <property type="protein sequence ID" value="KAJ6830056.1"/>
    <property type="molecule type" value="Genomic_DNA"/>
</dbReference>
<reference evidence="6" key="2">
    <citation type="submission" date="2023-04" db="EMBL/GenBank/DDBJ databases">
        <authorList>
            <person name="Bruccoleri R.E."/>
            <person name="Oakeley E.J."/>
            <person name="Faust A.-M."/>
            <person name="Dessus-Babus S."/>
            <person name="Altorfer M."/>
            <person name="Burckhardt D."/>
            <person name="Oertli M."/>
            <person name="Naumann U."/>
            <person name="Petersen F."/>
            <person name="Wong J."/>
        </authorList>
    </citation>
    <scope>NUCLEOTIDE SEQUENCE</scope>
    <source>
        <strain evidence="6">GSM-AAB239-AS_SAM_17_03QT</strain>
        <tissue evidence="6">Leaf</tissue>
    </source>
</reference>
<dbReference type="Pfam" id="PF02207">
    <property type="entry name" value="zf-UBR"/>
    <property type="match status" value="1"/>
</dbReference>
<dbReference type="PROSITE" id="PS51157">
    <property type="entry name" value="ZF_UBR"/>
    <property type="match status" value="1"/>
</dbReference>
<dbReference type="GO" id="GO:0005737">
    <property type="term" value="C:cytoplasm"/>
    <property type="evidence" value="ECO:0007669"/>
    <property type="project" value="TreeGrafter"/>
</dbReference>
<dbReference type="CDD" id="cd15542">
    <property type="entry name" value="PHD_UBR7"/>
    <property type="match status" value="1"/>
</dbReference>
<proteinExistence type="predicted"/>
<organism evidence="6 7">
    <name type="scientific">Iris pallida</name>
    <name type="common">Sweet iris</name>
    <dbReference type="NCBI Taxonomy" id="29817"/>
    <lineage>
        <taxon>Eukaryota</taxon>
        <taxon>Viridiplantae</taxon>
        <taxon>Streptophyta</taxon>
        <taxon>Embryophyta</taxon>
        <taxon>Tracheophyta</taxon>
        <taxon>Spermatophyta</taxon>
        <taxon>Magnoliopsida</taxon>
        <taxon>Liliopsida</taxon>
        <taxon>Asparagales</taxon>
        <taxon>Iridaceae</taxon>
        <taxon>Iridoideae</taxon>
        <taxon>Irideae</taxon>
        <taxon>Iris</taxon>
    </lineage>
</organism>
<feature type="zinc finger region" description="UBR-type" evidence="4">
    <location>
        <begin position="39"/>
        <end position="109"/>
    </location>
</feature>
<dbReference type="GO" id="GO:0008270">
    <property type="term" value="F:zinc ion binding"/>
    <property type="evidence" value="ECO:0007669"/>
    <property type="project" value="UniProtKB-KW"/>
</dbReference>
<dbReference type="InterPro" id="IPR040204">
    <property type="entry name" value="UBR7"/>
</dbReference>
<keyword evidence="7" id="KW-1185">Reference proteome</keyword>
<evidence type="ECO:0000256" key="4">
    <source>
        <dbReference type="PROSITE-ProRule" id="PRU00508"/>
    </source>
</evidence>
<keyword evidence="2" id="KW-0863">Zinc-finger</keyword>
<dbReference type="CDD" id="cd19677">
    <property type="entry name" value="UBR-box_UBR7"/>
    <property type="match status" value="1"/>
</dbReference>
<dbReference type="FunFam" id="3.30.40.10:FF:000439">
    <property type="entry name" value="Putative E3 ubiquitin-protein ligase UBR7"/>
    <property type="match status" value="1"/>
</dbReference>
<name>A0AAX6GMS7_IRIPA</name>
<dbReference type="PANTHER" id="PTHR13513">
    <property type="entry name" value="E3 UBIQUITIN-PROTEIN LIGASE UBR7"/>
    <property type="match status" value="1"/>
</dbReference>
<protein>
    <submittedName>
        <fullName evidence="6">E3 ubiquitin-protein ligase UBR7</fullName>
    </submittedName>
</protein>
<dbReference type="SMART" id="SM00396">
    <property type="entry name" value="ZnF_UBR1"/>
    <property type="match status" value="1"/>
</dbReference>
<evidence type="ECO:0000259" key="5">
    <source>
        <dbReference type="PROSITE" id="PS51157"/>
    </source>
</evidence>
<reference evidence="6" key="1">
    <citation type="journal article" date="2023" name="GigaByte">
        <title>Genome assembly of the bearded iris, Iris pallida Lam.</title>
        <authorList>
            <person name="Bruccoleri R.E."/>
            <person name="Oakeley E.J."/>
            <person name="Faust A.M.E."/>
            <person name="Altorfer M."/>
            <person name="Dessus-Babus S."/>
            <person name="Burckhardt D."/>
            <person name="Oertli M."/>
            <person name="Naumann U."/>
            <person name="Petersen F."/>
            <person name="Wong J."/>
        </authorList>
    </citation>
    <scope>NUCLEOTIDE SEQUENCE</scope>
    <source>
        <strain evidence="6">GSM-AAB239-AS_SAM_17_03QT</strain>
    </source>
</reference>
<gene>
    <name evidence="6" type="ORF">M6B38_125905</name>
</gene>
<keyword evidence="1" id="KW-0479">Metal-binding</keyword>
<comment type="caution">
    <text evidence="6">The sequence shown here is derived from an EMBL/GenBank/DDBJ whole genome shotgun (WGS) entry which is preliminary data.</text>
</comment>
<sequence>MADVFDDENEQTVTIEEYIEGIEAEELEADLVLGGDEGKECTYLNGYMKRQAIFSCLTCVPDGKAGVCTACSLTCHDGHEVVELWTKRKLRCDCGNSKFGEFCCKLCPNKDPENVDNSYNQNFKGLYCTCGRPYPDPQADEQVEMIQCCICEDWFHENHLGLNSVEEIPRDDEGEPLYEEFICQDCALVCSFLKFYPSSVWATSRQNNLPVVNSKEEIGLEHGISSCTYSGKMENDYHVAENDINCSATHSEPDVIHNEKELLDGPMTAKRLDLEKQEVCLRDTTSSVQCILGVDVNAASLVLDKKKPMFLSKKWRDLLCRCRTCIEFYTQKGIDYLVDKEDSMEEYEKIAKEKRDEKLQQREGAEMNFLSTLNHVQKIEIMSGIADMKNEFQSFLESFDSSKPVTSDDIRGVFENLAKKRQRTE</sequence>
<evidence type="ECO:0000313" key="7">
    <source>
        <dbReference type="Proteomes" id="UP001140949"/>
    </source>
</evidence>
<feature type="domain" description="UBR-type" evidence="5">
    <location>
        <begin position="39"/>
        <end position="109"/>
    </location>
</feature>
<dbReference type="InterPro" id="IPR003126">
    <property type="entry name" value="Znf_UBR"/>
</dbReference>
<dbReference type="Gene3D" id="3.30.40.10">
    <property type="entry name" value="Zinc/RING finger domain, C3HC4 (zinc finger)"/>
    <property type="match status" value="1"/>
</dbReference>
<dbReference type="InterPro" id="IPR011011">
    <property type="entry name" value="Znf_FYVE_PHD"/>
</dbReference>
<evidence type="ECO:0000256" key="2">
    <source>
        <dbReference type="ARBA" id="ARBA00022771"/>
    </source>
</evidence>
<keyword evidence="3" id="KW-0862">Zinc</keyword>
<evidence type="ECO:0000313" key="6">
    <source>
        <dbReference type="EMBL" id="KAJ6830056.1"/>
    </source>
</evidence>
<dbReference type="InterPro" id="IPR013083">
    <property type="entry name" value="Znf_RING/FYVE/PHD"/>
</dbReference>
<dbReference type="InterPro" id="IPR047506">
    <property type="entry name" value="UBR7-like_UBR-box"/>
</dbReference>
<accession>A0AAX6GMS7</accession>
<dbReference type="InterPro" id="IPR001965">
    <property type="entry name" value="Znf_PHD"/>
</dbReference>
<evidence type="ECO:0000256" key="3">
    <source>
        <dbReference type="ARBA" id="ARBA00022833"/>
    </source>
</evidence>
<dbReference type="SMART" id="SM00249">
    <property type="entry name" value="PHD"/>
    <property type="match status" value="1"/>
</dbReference>
<dbReference type="GO" id="GO:0061630">
    <property type="term" value="F:ubiquitin protein ligase activity"/>
    <property type="evidence" value="ECO:0007669"/>
    <property type="project" value="InterPro"/>
</dbReference>
<dbReference type="SUPFAM" id="SSF57903">
    <property type="entry name" value="FYVE/PHD zinc finger"/>
    <property type="match status" value="1"/>
</dbReference>
<evidence type="ECO:0000256" key="1">
    <source>
        <dbReference type="ARBA" id="ARBA00022723"/>
    </source>
</evidence>
<dbReference type="AlphaFoldDB" id="A0AAX6GMS7"/>
<dbReference type="Proteomes" id="UP001140949">
    <property type="component" value="Unassembled WGS sequence"/>
</dbReference>